<accession>A0ABU2KIQ9</accession>
<proteinExistence type="predicted"/>
<dbReference type="Proteomes" id="UP001182991">
    <property type="component" value="Unassembled WGS sequence"/>
</dbReference>
<comment type="caution">
    <text evidence="3">The sequence shown here is derived from an EMBL/GenBank/DDBJ whole genome shotgun (WGS) entry which is preliminary data.</text>
</comment>
<dbReference type="RefSeq" id="WP_311401534.1">
    <property type="nucleotide sequence ID" value="NZ_JAVRBG010000007.1"/>
</dbReference>
<evidence type="ECO:0000313" key="3">
    <source>
        <dbReference type="EMBL" id="MDT0294601.1"/>
    </source>
</evidence>
<name>A0ABU2KIQ9_9FLAO</name>
<protein>
    <submittedName>
        <fullName evidence="3">T9SS type A sorting domain-containing protein</fullName>
    </submittedName>
</protein>
<dbReference type="InterPro" id="IPR026444">
    <property type="entry name" value="Secre_tail"/>
</dbReference>
<evidence type="ECO:0000313" key="4">
    <source>
        <dbReference type="Proteomes" id="UP001182991"/>
    </source>
</evidence>
<dbReference type="InterPro" id="IPR011047">
    <property type="entry name" value="Quinoprotein_ADH-like_sf"/>
</dbReference>
<sequence length="548" mass="59816">MKLKNYFTSEKQILNGFSKTGSFLIALLFANCLMAQTPELVSPDAITPTYLTEYNGELFFAADFQQTGKNWLWSSDGTTTSVRSYQSTPSFPGTQPKYLTVFNNQLIMNSVLNESNTYNRELFEFDGTGLVLLKNIQNGGESNPYSFIEFNGSLYFAADGGSDGIEPWVTDGTESGTTQIADINFSSDGSNPFTNGGIAVSNGKIILNAKDNPHGTELWGIDGTTNGTNLIKDIKTGSSSSYPTSFYAAGNKVYFSAKDNSHGNEPWITDGTNAGTYMLKDINTSSFSNSFPGDFTAYNNKVYFKAGDGNNGTELWVTDGTETGTVLFKDINPGSTNSGHSNPKNFIEYNGQLYFGAYDGNSYGLWVTDGTATNTIKIITTSDQLSNTFTYDDRLYFTADDGSNGRQLWVSDGTTSGTQVIAPTIAPNSDPIPNATFEHAVVAGTLYYTADYDGNGIKLYKRTTNNLNVNTPGESDFVVYPNPVQDVLHLETTAHNIQKVELLSITGQHLQTWEGESEINISQFTAGSYFVKITTDNHQSLTKQILKN</sequence>
<evidence type="ECO:0000256" key="1">
    <source>
        <dbReference type="ARBA" id="ARBA00022729"/>
    </source>
</evidence>
<gene>
    <name evidence="3" type="ORF">RLT85_08140</name>
</gene>
<organism evidence="3 4">
    <name type="scientific">Mesonia ostreae</name>
    <dbReference type="NCBI Taxonomy" id="861110"/>
    <lineage>
        <taxon>Bacteria</taxon>
        <taxon>Pseudomonadati</taxon>
        <taxon>Bacteroidota</taxon>
        <taxon>Flavobacteriia</taxon>
        <taxon>Flavobacteriales</taxon>
        <taxon>Flavobacteriaceae</taxon>
        <taxon>Mesonia</taxon>
    </lineage>
</organism>
<dbReference type="Pfam" id="PF18962">
    <property type="entry name" value="Por_Secre_tail"/>
    <property type="match status" value="1"/>
</dbReference>
<dbReference type="NCBIfam" id="TIGR04183">
    <property type="entry name" value="Por_Secre_tail"/>
    <property type="match status" value="1"/>
</dbReference>
<reference evidence="4" key="1">
    <citation type="submission" date="2023-07" db="EMBL/GenBank/DDBJ databases">
        <title>Isolating and identifying novel microbial strains from the Mariana Trench.</title>
        <authorList>
            <person name="Fu H."/>
        </authorList>
    </citation>
    <scope>NUCLEOTIDE SEQUENCE [LARGE SCALE GENOMIC DNA]</scope>
    <source>
        <strain evidence="4">T-y2</strain>
    </source>
</reference>
<keyword evidence="4" id="KW-1185">Reference proteome</keyword>
<dbReference type="EMBL" id="JAVRBG010000007">
    <property type="protein sequence ID" value="MDT0294601.1"/>
    <property type="molecule type" value="Genomic_DNA"/>
</dbReference>
<evidence type="ECO:0000259" key="2">
    <source>
        <dbReference type="Pfam" id="PF18962"/>
    </source>
</evidence>
<feature type="domain" description="Secretion system C-terminal sorting" evidence="2">
    <location>
        <begin position="479"/>
        <end position="545"/>
    </location>
</feature>
<dbReference type="NCBIfam" id="TIGR04534">
    <property type="entry name" value="ELWxxDGT_rpt"/>
    <property type="match status" value="1"/>
</dbReference>
<dbReference type="SUPFAM" id="SSF50998">
    <property type="entry name" value="Quinoprotein alcohol dehydrogenase-like"/>
    <property type="match status" value="1"/>
</dbReference>
<keyword evidence="1" id="KW-0732">Signal</keyword>
<dbReference type="InterPro" id="IPR030916">
    <property type="entry name" value="ELWxxDGT_rpt"/>
</dbReference>